<sequence length="208" mass="23327">METSSLLSYFQTVFGQTASQTTRLFSVQGIASILCFALLKGQPSQSDMQSLLSGAYNTNEAVYYTILFGLLLGMSFLKNPCSPLYQTALTFSIFLSEQTVMFILNRLYLFPWESGLVNAICYTVLSFVYKKNISAKDVMLRFFQATLGQMIGKIGAFVVDQTISQEKLSYFVLSGFMIAKKYAEDVKANGPELINKGKEYIKNKTKKE</sequence>
<evidence type="ECO:0000313" key="3">
    <source>
        <dbReference type="EMBL" id="CAL5989831.1"/>
    </source>
</evidence>
<proteinExistence type="predicted"/>
<feature type="transmembrane region" description="Helical" evidence="1">
    <location>
        <begin position="61"/>
        <end position="77"/>
    </location>
</feature>
<feature type="transmembrane region" description="Helical" evidence="1">
    <location>
        <begin position="110"/>
        <end position="129"/>
    </location>
</feature>
<name>A0AA86NMZ2_9EUKA</name>
<keyword evidence="1" id="KW-1133">Transmembrane helix</keyword>
<comment type="caution">
    <text evidence="2">The sequence shown here is derived from an EMBL/GenBank/DDBJ whole genome shotgun (WGS) entry which is preliminary data.</text>
</comment>
<dbReference type="Proteomes" id="UP001642409">
    <property type="component" value="Unassembled WGS sequence"/>
</dbReference>
<accession>A0AA86NMZ2</accession>
<evidence type="ECO:0000313" key="4">
    <source>
        <dbReference type="Proteomes" id="UP001642409"/>
    </source>
</evidence>
<evidence type="ECO:0000256" key="1">
    <source>
        <dbReference type="SAM" id="Phobius"/>
    </source>
</evidence>
<organism evidence="2">
    <name type="scientific">Hexamita inflata</name>
    <dbReference type="NCBI Taxonomy" id="28002"/>
    <lineage>
        <taxon>Eukaryota</taxon>
        <taxon>Metamonada</taxon>
        <taxon>Diplomonadida</taxon>
        <taxon>Hexamitidae</taxon>
        <taxon>Hexamitinae</taxon>
        <taxon>Hexamita</taxon>
    </lineage>
</organism>
<reference evidence="3 4" key="2">
    <citation type="submission" date="2024-07" db="EMBL/GenBank/DDBJ databases">
        <authorList>
            <person name="Akdeniz Z."/>
        </authorList>
    </citation>
    <scope>NUCLEOTIDE SEQUENCE [LARGE SCALE GENOMIC DNA]</scope>
</reference>
<evidence type="ECO:0000313" key="2">
    <source>
        <dbReference type="EMBL" id="CAI9922289.1"/>
    </source>
</evidence>
<dbReference type="EMBL" id="CAXDID020000024">
    <property type="protein sequence ID" value="CAL5989831.1"/>
    <property type="molecule type" value="Genomic_DNA"/>
</dbReference>
<keyword evidence="1" id="KW-0472">Membrane</keyword>
<keyword evidence="1" id="KW-0812">Transmembrane</keyword>
<feature type="transmembrane region" description="Helical" evidence="1">
    <location>
        <begin position="21"/>
        <end position="41"/>
    </location>
</feature>
<keyword evidence="4" id="KW-1185">Reference proteome</keyword>
<gene>
    <name evidence="3" type="ORF">HINF_LOCUS11051</name>
    <name evidence="2" type="ORF">HINF_LOCUS9934</name>
</gene>
<reference evidence="2" key="1">
    <citation type="submission" date="2023-06" db="EMBL/GenBank/DDBJ databases">
        <authorList>
            <person name="Kurt Z."/>
        </authorList>
    </citation>
    <scope>NUCLEOTIDE SEQUENCE</scope>
</reference>
<dbReference type="EMBL" id="CATOUU010000248">
    <property type="protein sequence ID" value="CAI9922289.1"/>
    <property type="molecule type" value="Genomic_DNA"/>
</dbReference>
<dbReference type="AlphaFoldDB" id="A0AA86NMZ2"/>
<protein>
    <submittedName>
        <fullName evidence="3">Hypothetical_protein</fullName>
    </submittedName>
</protein>